<dbReference type="Proteomes" id="UP001497623">
    <property type="component" value="Unassembled WGS sequence"/>
</dbReference>
<name>A0AAV2QF69_MEGNR</name>
<dbReference type="PANTHER" id="PTHR33964:SF1">
    <property type="entry name" value="RE45066P"/>
    <property type="match status" value="1"/>
</dbReference>
<dbReference type="AlphaFoldDB" id="A0AAV2QF69"/>
<feature type="region of interest" description="Disordered" evidence="1">
    <location>
        <begin position="42"/>
        <end position="67"/>
    </location>
</feature>
<keyword evidence="3" id="KW-1185">Reference proteome</keyword>
<accession>A0AAV2QF69</accession>
<evidence type="ECO:0000313" key="3">
    <source>
        <dbReference type="Proteomes" id="UP001497623"/>
    </source>
</evidence>
<protein>
    <recommendedName>
        <fullName evidence="4">Secreted protein</fullName>
    </recommendedName>
</protein>
<comment type="caution">
    <text evidence="2">The sequence shown here is derived from an EMBL/GenBank/DDBJ whole genome shotgun (WGS) entry which is preliminary data.</text>
</comment>
<proteinExistence type="predicted"/>
<evidence type="ECO:0008006" key="4">
    <source>
        <dbReference type="Google" id="ProtNLM"/>
    </source>
</evidence>
<feature type="compositionally biased region" description="Basic and acidic residues" evidence="1">
    <location>
        <begin position="56"/>
        <end position="67"/>
    </location>
</feature>
<evidence type="ECO:0000313" key="2">
    <source>
        <dbReference type="EMBL" id="CAL4080165.1"/>
    </source>
</evidence>
<evidence type="ECO:0000256" key="1">
    <source>
        <dbReference type="SAM" id="MobiDB-lite"/>
    </source>
</evidence>
<sequence length="286" mass="31628">GNTLGEDFEETRAAARSSSVVSAVQQSGGALSEGDLTHTLASDQRHGHQHRSTSNQHRDVLSRGHQKADCNNNDIAKCVGKLEVLTHKDIGIAASVEELNSMCPVLLDGLRCIDNYTLRCLSHQHRAYFNKLYAGTIRVIKDLCNTKGSYQQEYIHHAPCMQQVNAQYNQCSDVYHKKTASLYQGGEDVQELSDVEKNKNVITLCCSFQEYLQCSEKVVFESCGNETAAFTKDFLDRMAGPIVQSKCHHYTPGSHMCDVSSGATTQVSLMLLLPALLVVLQRAEVF</sequence>
<reference evidence="2 3" key="1">
    <citation type="submission" date="2024-05" db="EMBL/GenBank/DDBJ databases">
        <authorList>
            <person name="Wallberg A."/>
        </authorList>
    </citation>
    <scope>NUCLEOTIDE SEQUENCE [LARGE SCALE GENOMIC DNA]</scope>
</reference>
<feature type="non-terminal residue" evidence="2">
    <location>
        <position position="1"/>
    </location>
</feature>
<gene>
    <name evidence="2" type="ORF">MNOR_LOCUS11204</name>
</gene>
<dbReference type="PANTHER" id="PTHR33964">
    <property type="entry name" value="RE45066P-RELATED"/>
    <property type="match status" value="1"/>
</dbReference>
<dbReference type="EMBL" id="CAXKWB010005847">
    <property type="protein sequence ID" value="CAL4080165.1"/>
    <property type="molecule type" value="Genomic_DNA"/>
</dbReference>
<organism evidence="2 3">
    <name type="scientific">Meganyctiphanes norvegica</name>
    <name type="common">Northern krill</name>
    <name type="synonym">Thysanopoda norvegica</name>
    <dbReference type="NCBI Taxonomy" id="48144"/>
    <lineage>
        <taxon>Eukaryota</taxon>
        <taxon>Metazoa</taxon>
        <taxon>Ecdysozoa</taxon>
        <taxon>Arthropoda</taxon>
        <taxon>Crustacea</taxon>
        <taxon>Multicrustacea</taxon>
        <taxon>Malacostraca</taxon>
        <taxon>Eumalacostraca</taxon>
        <taxon>Eucarida</taxon>
        <taxon>Euphausiacea</taxon>
        <taxon>Euphausiidae</taxon>
        <taxon>Meganyctiphanes</taxon>
    </lineage>
</organism>